<evidence type="ECO:0000259" key="1">
    <source>
        <dbReference type="PROSITE" id="PS51819"/>
    </source>
</evidence>
<accession>A0ABT0AFF4</accession>
<evidence type="ECO:0000313" key="3">
    <source>
        <dbReference type="Proteomes" id="UP001162802"/>
    </source>
</evidence>
<dbReference type="InterPro" id="IPR037523">
    <property type="entry name" value="VOC_core"/>
</dbReference>
<dbReference type="EMBL" id="JALHAT010000028">
    <property type="protein sequence ID" value="MCJ1961917.1"/>
    <property type="molecule type" value="Genomic_DNA"/>
</dbReference>
<reference evidence="2" key="1">
    <citation type="submission" date="2022-03" db="EMBL/GenBank/DDBJ databases">
        <title>Identification of a novel bacterium isolated from mangrove sediments.</title>
        <authorList>
            <person name="Pan X."/>
        </authorList>
    </citation>
    <scope>NUCLEOTIDE SEQUENCE</scope>
    <source>
        <strain evidence="2">B2637</strain>
    </source>
</reference>
<comment type="caution">
    <text evidence="2">The sequence shown here is derived from an EMBL/GenBank/DDBJ whole genome shotgun (WGS) entry which is preliminary data.</text>
</comment>
<gene>
    <name evidence="2" type="ORF">MTR65_14575</name>
</gene>
<evidence type="ECO:0000313" key="2">
    <source>
        <dbReference type="EMBL" id="MCJ1961917.1"/>
    </source>
</evidence>
<protein>
    <recommendedName>
        <fullName evidence="1">VOC domain-containing protein</fullName>
    </recommendedName>
</protein>
<name>A0ABT0AFF4_9SPHN</name>
<dbReference type="Proteomes" id="UP001162802">
    <property type="component" value="Unassembled WGS sequence"/>
</dbReference>
<dbReference type="Gene3D" id="3.10.180.10">
    <property type="entry name" value="2,3-Dihydroxybiphenyl 1,2-Dioxygenase, domain 1"/>
    <property type="match status" value="1"/>
</dbReference>
<dbReference type="RefSeq" id="WP_243801443.1">
    <property type="nucleotide sequence ID" value="NZ_JALHAT010000028.1"/>
</dbReference>
<dbReference type="PROSITE" id="PS51819">
    <property type="entry name" value="VOC"/>
    <property type="match status" value="1"/>
</dbReference>
<dbReference type="InterPro" id="IPR029068">
    <property type="entry name" value="Glyas_Bleomycin-R_OHBP_Dase"/>
</dbReference>
<feature type="domain" description="VOC" evidence="1">
    <location>
        <begin position="162"/>
        <end position="317"/>
    </location>
</feature>
<sequence length="318" mass="34031">MISCDNGFQEALGLVSDASVSATRFCAVTGYIEVFQGTASPQVLQFLGVGSAISGREVLVRHPDSERGAVRFLSLDGPPLPLDREGAQAWDHGGIFDVNIRAFDDLDAVHAAFGAQGFQCPAPVTDWDFGALAVREVVERDADGICVAAMQRVYPPLEGYAGIGGATSWIFNSTQIVPDFEAARHLFVDALGWLPVQETQGYAAAQDGANCMGFPPGLAPKIPMKIGIYHPHGRMEGSVEVIAFDCGGRDFRGVPRPGRGWAGLRFAVTDIDAIAARMAGEGCTLSQPVSLEWRPHGLMRALACMTPWGARFEFFQAA</sequence>
<keyword evidence="3" id="KW-1185">Reference proteome</keyword>
<proteinExistence type="predicted"/>
<dbReference type="SUPFAM" id="SSF54593">
    <property type="entry name" value="Glyoxalase/Bleomycin resistance protein/Dihydroxybiphenyl dioxygenase"/>
    <property type="match status" value="2"/>
</dbReference>
<organism evidence="2 3">
    <name type="scientific">Novosphingobium mangrovi</name>
    <name type="common">ex Hu et al. 2023</name>
    <dbReference type="NCBI Taxonomy" id="2930094"/>
    <lineage>
        <taxon>Bacteria</taxon>
        <taxon>Pseudomonadati</taxon>
        <taxon>Pseudomonadota</taxon>
        <taxon>Alphaproteobacteria</taxon>
        <taxon>Sphingomonadales</taxon>
        <taxon>Sphingomonadaceae</taxon>
        <taxon>Novosphingobium</taxon>
    </lineage>
</organism>